<evidence type="ECO:0000313" key="2">
    <source>
        <dbReference type="EMBL" id="AGC72549.1"/>
    </source>
</evidence>
<dbReference type="EMBL" id="JX649905">
    <property type="protein sequence ID" value="AGC72549.1"/>
    <property type="molecule type" value="Genomic_DNA"/>
</dbReference>
<reference evidence="2" key="1">
    <citation type="submission" date="2012-09" db="EMBL/GenBank/DDBJ databases">
        <title>Metagenomic Characterization of a Microbial Community in Wastewater Detects High Levels of Antibiotic Resistance.</title>
        <authorList>
            <person name="Abrams M."/>
            <person name="Caldwell A."/>
            <person name="Vandaei E."/>
            <person name="Lee W."/>
            <person name="Perrott J."/>
            <person name="Khan S.Y."/>
            <person name="Ta J."/>
            <person name="Romero D."/>
            <person name="Nguyen V."/>
            <person name="Pourmand N."/>
            <person name="Ouverney C.C."/>
        </authorList>
    </citation>
    <scope>NUCLEOTIDE SEQUENCE</scope>
</reference>
<keyword evidence="1" id="KW-0812">Transmembrane</keyword>
<name>L7VY09_9BACT</name>
<evidence type="ECO:0000256" key="1">
    <source>
        <dbReference type="SAM" id="Phobius"/>
    </source>
</evidence>
<keyword evidence="1" id="KW-1133">Transmembrane helix</keyword>
<feature type="transmembrane region" description="Helical" evidence="1">
    <location>
        <begin position="40"/>
        <end position="63"/>
    </location>
</feature>
<sequence>MHKGTADDPGRVASFFLRRLDVERRNPQVASREDKLRGRIVGAGSALVLTLLLAGVLPCLLLWRRGYSRPFVLRLAVPASMLYAAEYAFLHAVIPSSV</sequence>
<dbReference type="AlphaFoldDB" id="L7VY09"/>
<keyword evidence="1" id="KW-0472">Membrane</keyword>
<proteinExistence type="predicted"/>
<feature type="transmembrane region" description="Helical" evidence="1">
    <location>
        <begin position="75"/>
        <end position="94"/>
    </location>
</feature>
<protein>
    <submittedName>
        <fullName evidence="2">Uncharacterized protein</fullName>
    </submittedName>
</protein>
<accession>L7VY09</accession>
<organism evidence="2">
    <name type="scientific">uncultured bacterium A1Q1_fos_862</name>
    <dbReference type="NCBI Taxonomy" id="1256590"/>
    <lineage>
        <taxon>Bacteria</taxon>
        <taxon>environmental samples</taxon>
    </lineage>
</organism>